<comment type="similarity">
    <text evidence="2">Belongs to the bacterial solute-binding protein 2 family.</text>
</comment>
<evidence type="ECO:0000313" key="6">
    <source>
        <dbReference type="EMBL" id="KTQ97256.1"/>
    </source>
</evidence>
<dbReference type="STRING" id="401562.NS365_11370"/>
<dbReference type="EMBL" id="LDPZ01000010">
    <property type="protein sequence ID" value="KTQ97256.1"/>
    <property type="molecule type" value="Genomic_DNA"/>
</dbReference>
<dbReference type="SUPFAM" id="SSF53822">
    <property type="entry name" value="Periplasmic binding protein-like I"/>
    <property type="match status" value="1"/>
</dbReference>
<evidence type="ECO:0000256" key="4">
    <source>
        <dbReference type="SAM" id="SignalP"/>
    </source>
</evidence>
<dbReference type="PANTHER" id="PTHR46847:SF1">
    <property type="entry name" value="D-ALLOSE-BINDING PERIPLASMIC PROTEIN-RELATED"/>
    <property type="match status" value="1"/>
</dbReference>
<accession>A0A175RBL2</accession>
<dbReference type="OrthoDB" id="9773673at2"/>
<feature type="domain" description="Periplasmic binding protein" evidence="5">
    <location>
        <begin position="26"/>
        <end position="287"/>
    </location>
</feature>
<dbReference type="RefSeq" id="WP_058634011.1">
    <property type="nucleotide sequence ID" value="NZ_LDPZ01000010.1"/>
</dbReference>
<dbReference type="Proteomes" id="UP000078272">
    <property type="component" value="Unassembled WGS sequence"/>
</dbReference>
<dbReference type="eggNOG" id="COG1879">
    <property type="taxonomic scope" value="Bacteria"/>
</dbReference>
<dbReference type="GO" id="GO:0030313">
    <property type="term" value="C:cell envelope"/>
    <property type="evidence" value="ECO:0007669"/>
    <property type="project" value="UniProtKB-SubCell"/>
</dbReference>
<organism evidence="6 7">
    <name type="scientific">Aureimonas ureilytica</name>
    <dbReference type="NCBI Taxonomy" id="401562"/>
    <lineage>
        <taxon>Bacteria</taxon>
        <taxon>Pseudomonadati</taxon>
        <taxon>Pseudomonadota</taxon>
        <taxon>Alphaproteobacteria</taxon>
        <taxon>Hyphomicrobiales</taxon>
        <taxon>Aurantimonadaceae</taxon>
        <taxon>Aureimonas</taxon>
    </lineage>
</organism>
<dbReference type="AlphaFoldDB" id="A0A175RBL2"/>
<protein>
    <submittedName>
        <fullName evidence="6">Rhizopine-binding protein</fullName>
    </submittedName>
</protein>
<proteinExistence type="inferred from homology"/>
<keyword evidence="3 4" id="KW-0732">Signal</keyword>
<dbReference type="PATRIC" id="fig|401562.3.peg.158"/>
<dbReference type="CDD" id="cd06301">
    <property type="entry name" value="PBP1_rhizopine_binding-like"/>
    <property type="match status" value="1"/>
</dbReference>
<dbReference type="Gene3D" id="3.40.50.2300">
    <property type="match status" value="2"/>
</dbReference>
<dbReference type="Pfam" id="PF13407">
    <property type="entry name" value="Peripla_BP_4"/>
    <property type="match status" value="1"/>
</dbReference>
<feature type="signal peptide" evidence="4">
    <location>
        <begin position="1"/>
        <end position="23"/>
    </location>
</feature>
<comment type="subcellular location">
    <subcellularLocation>
        <location evidence="1">Cell envelope</location>
    </subcellularLocation>
</comment>
<evidence type="ECO:0000256" key="1">
    <source>
        <dbReference type="ARBA" id="ARBA00004196"/>
    </source>
</evidence>
<dbReference type="GO" id="GO:0030246">
    <property type="term" value="F:carbohydrate binding"/>
    <property type="evidence" value="ECO:0007669"/>
    <property type="project" value="UniProtKB-ARBA"/>
</dbReference>
<evidence type="ECO:0000313" key="7">
    <source>
        <dbReference type="Proteomes" id="UP000078272"/>
    </source>
</evidence>
<sequence>MTTCLRAALAVSFLSLMAAPALAETIGVSMARADSVFLTILRQGMETRAKAMPGVTLQVEDAQNDPQRQLDQIRNFIAAKVDAIIVAAVDGDGTPAMTKLAKEAGIPIVYSVHPPADLDTLPEKTAFVGSDEVQSGTMQTEEVCKLLGGKGAAYVLMGPLNNHSSIVRTKDIEDVLATPACKGITIVDKQAAGWDRIEAQNIMTNWLSSSADFDAVIANNDEMAIGAIQALKAVGRDPKSVVVAGIDATPDGLAAMKAGDLDVTVFQNATAQGAASVEAVAKLAKGEATERKIWVPFELVTPANMAQYAGAK</sequence>
<gene>
    <name evidence="6" type="ORF">NS226_04715</name>
</gene>
<feature type="chain" id="PRO_5008041765" evidence="4">
    <location>
        <begin position="24"/>
        <end position="312"/>
    </location>
</feature>
<name>A0A175RBL2_9HYPH</name>
<evidence type="ECO:0000259" key="5">
    <source>
        <dbReference type="Pfam" id="PF13407"/>
    </source>
</evidence>
<evidence type="ECO:0000256" key="2">
    <source>
        <dbReference type="ARBA" id="ARBA00007639"/>
    </source>
</evidence>
<reference evidence="6 7" key="1">
    <citation type="journal article" date="2016" name="Front. Microbiol.">
        <title>Genomic Resource of Rice Seed Associated Bacteria.</title>
        <authorList>
            <person name="Midha S."/>
            <person name="Bansal K."/>
            <person name="Sharma S."/>
            <person name="Kumar N."/>
            <person name="Patil P.P."/>
            <person name="Chaudhry V."/>
            <person name="Patil P.B."/>
        </authorList>
    </citation>
    <scope>NUCLEOTIDE SEQUENCE [LARGE SCALE GENOMIC DNA]</scope>
    <source>
        <strain evidence="6 7">NS226</strain>
    </source>
</reference>
<dbReference type="InterPro" id="IPR028082">
    <property type="entry name" value="Peripla_BP_I"/>
</dbReference>
<evidence type="ECO:0000256" key="3">
    <source>
        <dbReference type="ARBA" id="ARBA00022729"/>
    </source>
</evidence>
<dbReference type="PANTHER" id="PTHR46847">
    <property type="entry name" value="D-ALLOSE-BINDING PERIPLASMIC PROTEIN-RELATED"/>
    <property type="match status" value="1"/>
</dbReference>
<dbReference type="InterPro" id="IPR025997">
    <property type="entry name" value="SBP_2_dom"/>
</dbReference>
<comment type="caution">
    <text evidence="6">The sequence shown here is derived from an EMBL/GenBank/DDBJ whole genome shotgun (WGS) entry which is preliminary data.</text>
</comment>